<evidence type="ECO:0000313" key="3">
    <source>
        <dbReference type="EMBL" id="GET93406.1"/>
    </source>
</evidence>
<name>A0A640KUZ0_LEITA</name>
<dbReference type="VEuPathDB" id="TriTrypDB:LtaPh_3633300"/>
<keyword evidence="2" id="KW-0812">Transmembrane</keyword>
<keyword evidence="2" id="KW-0472">Membrane</keyword>
<evidence type="ECO:0000256" key="1">
    <source>
        <dbReference type="SAM" id="MobiDB-lite"/>
    </source>
</evidence>
<evidence type="ECO:0000256" key="2">
    <source>
        <dbReference type="SAM" id="Phobius"/>
    </source>
</evidence>
<keyword evidence="4" id="KW-1185">Reference proteome</keyword>
<accession>A0A640KUZ0</accession>
<keyword evidence="2" id="KW-1133">Transmembrane helix</keyword>
<evidence type="ECO:0000313" key="4">
    <source>
        <dbReference type="Proteomes" id="UP000419144"/>
    </source>
</evidence>
<feature type="transmembrane region" description="Helical" evidence="2">
    <location>
        <begin position="176"/>
        <end position="194"/>
    </location>
</feature>
<dbReference type="EMBL" id="BLBS01000057">
    <property type="protein sequence ID" value="GET93406.1"/>
    <property type="molecule type" value="Genomic_DNA"/>
</dbReference>
<protein>
    <recommendedName>
        <fullName evidence="5">Transmembrane protein</fullName>
    </recommendedName>
</protein>
<sequence length="341" mass="38214">MSTILLPLFPSLPVKVTEHARSDEARASVAVRAMDSLYFIGKAQFHQLATHISLYHEDMSAGYKHLSTEALMAVGLKPHKFTYWNVPMMSGYLGKTVPLDIHGGYVMIDEEKVMPMATSYGMLRYALLTSAVRAKEGGRWRYDFMTMNSTLAIGTAAGFGLLSFGRKRIGWMRRHPVGSVVVSFVACLTTTVIARQSIKALGIGIVQAQNSHKRALGCLRCVDCLEDVNTYTLKQIEELKAQQIPQQPGMPPPPEEYVRRFKKGVDMQCKLLETDMEEVRIIRKWAGASVCDVHQHLRDDPMGYKEPHGLVLLASDRTRAAERLPLVEKPNNDKGIRPEKE</sequence>
<feature type="region of interest" description="Disordered" evidence="1">
    <location>
        <begin position="321"/>
        <end position="341"/>
    </location>
</feature>
<gene>
    <name evidence="3" type="ORF">LtaPh_3633300</name>
</gene>
<dbReference type="Proteomes" id="UP000419144">
    <property type="component" value="Unassembled WGS sequence"/>
</dbReference>
<feature type="transmembrane region" description="Helical" evidence="2">
    <location>
        <begin position="144"/>
        <end position="164"/>
    </location>
</feature>
<organism evidence="3 4">
    <name type="scientific">Leishmania tarentolae</name>
    <name type="common">Sauroleishmania tarentolae</name>
    <dbReference type="NCBI Taxonomy" id="5689"/>
    <lineage>
        <taxon>Eukaryota</taxon>
        <taxon>Discoba</taxon>
        <taxon>Euglenozoa</taxon>
        <taxon>Kinetoplastea</taxon>
        <taxon>Metakinetoplastina</taxon>
        <taxon>Trypanosomatida</taxon>
        <taxon>Trypanosomatidae</taxon>
        <taxon>Leishmaniinae</taxon>
        <taxon>Leishmania</taxon>
        <taxon>lizard Leishmania</taxon>
    </lineage>
</organism>
<dbReference type="AlphaFoldDB" id="A0A640KUZ0"/>
<proteinExistence type="predicted"/>
<comment type="caution">
    <text evidence="3">The sequence shown here is derived from an EMBL/GenBank/DDBJ whole genome shotgun (WGS) entry which is preliminary data.</text>
</comment>
<dbReference type="OrthoDB" id="268989at2759"/>
<reference evidence="3" key="1">
    <citation type="submission" date="2019-11" db="EMBL/GenBank/DDBJ databases">
        <title>Leishmania tarentolae CDS.</title>
        <authorList>
            <person name="Goto Y."/>
            <person name="Yamagishi J."/>
        </authorList>
    </citation>
    <scope>NUCLEOTIDE SEQUENCE [LARGE SCALE GENOMIC DNA]</scope>
    <source>
        <strain evidence="3">Parrot Tar II</strain>
    </source>
</reference>
<evidence type="ECO:0008006" key="5">
    <source>
        <dbReference type="Google" id="ProtNLM"/>
    </source>
</evidence>